<keyword evidence="1" id="KW-0732">Signal</keyword>
<evidence type="ECO:0000313" key="3">
    <source>
        <dbReference type="Proteomes" id="UP000236621"/>
    </source>
</evidence>
<keyword evidence="2" id="KW-0808">Transferase</keyword>
<dbReference type="OrthoDB" id="3660930at2759"/>
<accession>A0A2K3QRA0</accession>
<evidence type="ECO:0000313" key="2">
    <source>
        <dbReference type="EMBL" id="PNY30070.1"/>
    </source>
</evidence>
<evidence type="ECO:0000256" key="1">
    <source>
        <dbReference type="SAM" id="SignalP"/>
    </source>
</evidence>
<dbReference type="EMBL" id="NRSZ01000004">
    <property type="protein sequence ID" value="PNY30070.1"/>
    <property type="molecule type" value="Genomic_DNA"/>
</dbReference>
<feature type="signal peptide" evidence="1">
    <location>
        <begin position="1"/>
        <end position="19"/>
    </location>
</feature>
<reference evidence="2 3" key="1">
    <citation type="submission" date="2017-08" db="EMBL/GenBank/DDBJ databases">
        <title>Harnessing the power of phylogenomics to disentangle the directionality and signatures of interkingdom host jumping in the parasitic fungal genus Tolypocladium.</title>
        <authorList>
            <person name="Quandt C.A."/>
            <person name="Patterson W."/>
            <person name="Spatafora J.W."/>
        </authorList>
    </citation>
    <scope>NUCLEOTIDE SEQUENCE [LARGE SCALE GENOMIC DNA]</scope>
    <source>
        <strain evidence="2 3">CBS 113982</strain>
    </source>
</reference>
<keyword evidence="3" id="KW-1185">Reference proteome</keyword>
<feature type="chain" id="PRO_5014456865" evidence="1">
    <location>
        <begin position="20"/>
        <end position="135"/>
    </location>
</feature>
<comment type="caution">
    <text evidence="2">The sequence shown here is derived from an EMBL/GenBank/DDBJ whole genome shotgun (WGS) entry which is preliminary data.</text>
</comment>
<organism evidence="2 3">
    <name type="scientific">Tolypocladium capitatum</name>
    <dbReference type="NCBI Taxonomy" id="45235"/>
    <lineage>
        <taxon>Eukaryota</taxon>
        <taxon>Fungi</taxon>
        <taxon>Dikarya</taxon>
        <taxon>Ascomycota</taxon>
        <taxon>Pezizomycotina</taxon>
        <taxon>Sordariomycetes</taxon>
        <taxon>Hypocreomycetidae</taxon>
        <taxon>Hypocreales</taxon>
        <taxon>Ophiocordycipitaceae</taxon>
        <taxon>Tolypocladium</taxon>
    </lineage>
</organism>
<gene>
    <name evidence="2" type="ORF">TCAP_00018</name>
</gene>
<name>A0A2K3QRA0_9HYPO</name>
<dbReference type="GO" id="GO:0016301">
    <property type="term" value="F:kinase activity"/>
    <property type="evidence" value="ECO:0007669"/>
    <property type="project" value="UniProtKB-KW"/>
</dbReference>
<sequence>MQFTLAMVLIALQGAGVLSVSIETQCGKLGVNDVDRSNLGPDVDPNNIRPCKEHPEAAAANPNSLTERACYLEKTVGCSIGGYCFKQCDPTVPGAWCWTAQNAGLGHWVTCTVDADCTVAQSCGVGTCDACGCSC</sequence>
<keyword evidence="2" id="KW-0418">Kinase</keyword>
<dbReference type="AlphaFoldDB" id="A0A2K3QRA0"/>
<proteinExistence type="predicted"/>
<dbReference type="Proteomes" id="UP000236621">
    <property type="component" value="Unassembled WGS sequence"/>
</dbReference>
<protein>
    <submittedName>
        <fullName evidence="2">Protein kinase domain protein</fullName>
    </submittedName>
</protein>